<protein>
    <recommendedName>
        <fullName evidence="2">dihydroorotase</fullName>
        <ecNumber evidence="2">3.5.2.3</ecNumber>
    </recommendedName>
</protein>
<evidence type="ECO:0000259" key="3">
    <source>
        <dbReference type="Pfam" id="PF04909"/>
    </source>
</evidence>
<keyword evidence="5" id="KW-1185">Reference proteome</keyword>
<proteinExistence type="predicted"/>
<dbReference type="PANTHER" id="PTHR43137:SF1">
    <property type="entry name" value="DIHYDROOROTASE"/>
    <property type="match status" value="1"/>
</dbReference>
<evidence type="ECO:0000313" key="5">
    <source>
        <dbReference type="Proteomes" id="UP000823046"/>
    </source>
</evidence>
<dbReference type="Proteomes" id="UP000823046">
    <property type="component" value="Unassembled WGS sequence"/>
</dbReference>
<accession>A0ABQ7J6S9</accession>
<sequence length="245" mass="27667">MLEEYLLCQTPSRQLRLVRRPRRTTSDSRIWLVHAYSVKSYCHFSCCATLALSPQEPRVEYMMTLYLSPEISIEDLRKNAASCHVTGIKSYPRGVTTNSECGVESYERYYELFGVMEELGLVLHLHGEVPSVSPLQAEQLFVPQVVQLCKAFPRLKIVLEHVSSKAAVETVKSHQRMAATITAHHLELTSEDVLNDPSTCETDVTDSIKNPHNFCKPLAKLPADREAIQQVVESSMLAVVFKNFV</sequence>
<dbReference type="Pfam" id="PF04909">
    <property type="entry name" value="Amidohydro_2"/>
    <property type="match status" value="1"/>
</dbReference>
<name>A0ABQ7J6S9_9APIC</name>
<dbReference type="PANTHER" id="PTHR43137">
    <property type="entry name" value="DIHYDROOROTASE"/>
    <property type="match status" value="1"/>
</dbReference>
<comment type="caution">
    <text evidence="4">The sequence shown here is derived from an EMBL/GenBank/DDBJ whole genome shotgun (WGS) entry which is preliminary data.</text>
</comment>
<dbReference type="Gene3D" id="3.20.20.140">
    <property type="entry name" value="Metal-dependent hydrolases"/>
    <property type="match status" value="1"/>
</dbReference>
<dbReference type="EMBL" id="JADAQX010000663">
    <property type="protein sequence ID" value="KAF8819629.1"/>
    <property type="molecule type" value="Genomic_DNA"/>
</dbReference>
<dbReference type="EC" id="3.5.2.3" evidence="2"/>
<gene>
    <name evidence="4" type="ORF">IE077_004169</name>
</gene>
<dbReference type="SUPFAM" id="SSF51556">
    <property type="entry name" value="Metallo-dependent hydrolases"/>
    <property type="match status" value="1"/>
</dbReference>
<evidence type="ECO:0000256" key="2">
    <source>
        <dbReference type="ARBA" id="ARBA00012860"/>
    </source>
</evidence>
<organism evidence="4 5">
    <name type="scientific">Cardiosporidium cionae</name>
    <dbReference type="NCBI Taxonomy" id="476202"/>
    <lineage>
        <taxon>Eukaryota</taxon>
        <taxon>Sar</taxon>
        <taxon>Alveolata</taxon>
        <taxon>Apicomplexa</taxon>
        <taxon>Aconoidasida</taxon>
        <taxon>Nephromycida</taxon>
        <taxon>Cardiosporidium</taxon>
    </lineage>
</organism>
<comment type="pathway">
    <text evidence="1">Pyrimidine metabolism; UMP biosynthesis via de novo pathway; (S)-dihydroorotate from bicarbonate: step 3/3.</text>
</comment>
<dbReference type="InterPro" id="IPR006680">
    <property type="entry name" value="Amidohydro-rel"/>
</dbReference>
<reference evidence="4 5" key="1">
    <citation type="journal article" date="2020" name="bioRxiv">
        <title>Metabolic contributions of an alphaproteobacterial endosymbiont in the apicomplexan Cardiosporidium cionae.</title>
        <authorList>
            <person name="Hunter E.S."/>
            <person name="Paight C.J."/>
            <person name="Lane C.E."/>
        </authorList>
    </citation>
    <scope>NUCLEOTIDE SEQUENCE [LARGE SCALE GENOMIC DNA]</scope>
    <source>
        <strain evidence="4">ESH_2018</strain>
    </source>
</reference>
<feature type="domain" description="Amidohydrolase-related" evidence="3">
    <location>
        <begin position="104"/>
        <end position="165"/>
    </location>
</feature>
<dbReference type="InterPro" id="IPR004721">
    <property type="entry name" value="DHOdimr"/>
</dbReference>
<dbReference type="InterPro" id="IPR032466">
    <property type="entry name" value="Metal_Hydrolase"/>
</dbReference>
<evidence type="ECO:0000313" key="4">
    <source>
        <dbReference type="EMBL" id="KAF8819629.1"/>
    </source>
</evidence>
<evidence type="ECO:0000256" key="1">
    <source>
        <dbReference type="ARBA" id="ARBA00004880"/>
    </source>
</evidence>